<evidence type="ECO:0000313" key="2">
    <source>
        <dbReference type="Proteomes" id="UP000479710"/>
    </source>
</evidence>
<reference evidence="1 2" key="1">
    <citation type="submission" date="2019-11" db="EMBL/GenBank/DDBJ databases">
        <title>Whole genome sequence of Oryza granulata.</title>
        <authorList>
            <person name="Li W."/>
        </authorList>
    </citation>
    <scope>NUCLEOTIDE SEQUENCE [LARGE SCALE GENOMIC DNA]</scope>
    <source>
        <strain evidence="2">cv. Menghai</strain>
        <tissue evidence="1">Leaf</tissue>
    </source>
</reference>
<proteinExistence type="predicted"/>
<name>A0A6G1EUY8_9ORYZ</name>
<dbReference type="EMBL" id="SPHZ02000002">
    <property type="protein sequence ID" value="KAF0928447.1"/>
    <property type="molecule type" value="Genomic_DNA"/>
</dbReference>
<organism evidence="1 2">
    <name type="scientific">Oryza meyeriana var. granulata</name>
    <dbReference type="NCBI Taxonomy" id="110450"/>
    <lineage>
        <taxon>Eukaryota</taxon>
        <taxon>Viridiplantae</taxon>
        <taxon>Streptophyta</taxon>
        <taxon>Embryophyta</taxon>
        <taxon>Tracheophyta</taxon>
        <taxon>Spermatophyta</taxon>
        <taxon>Magnoliopsida</taxon>
        <taxon>Liliopsida</taxon>
        <taxon>Poales</taxon>
        <taxon>Poaceae</taxon>
        <taxon>BOP clade</taxon>
        <taxon>Oryzoideae</taxon>
        <taxon>Oryzeae</taxon>
        <taxon>Oryzinae</taxon>
        <taxon>Oryza</taxon>
        <taxon>Oryza meyeriana</taxon>
    </lineage>
</organism>
<accession>A0A6G1EUY8</accession>
<evidence type="ECO:0000313" key="1">
    <source>
        <dbReference type="EMBL" id="KAF0928447.1"/>
    </source>
</evidence>
<comment type="caution">
    <text evidence="1">The sequence shown here is derived from an EMBL/GenBank/DDBJ whole genome shotgun (WGS) entry which is preliminary data.</text>
</comment>
<gene>
    <name evidence="1" type="ORF">E2562_003259</name>
</gene>
<keyword evidence="2" id="KW-1185">Reference proteome</keyword>
<dbReference type="OrthoDB" id="720216at2759"/>
<sequence length="136" mass="15008">MDEICELEGAPLLNLLVEMSSFAYNNVFIEVDRCMASGSDIAGSFADGCMMEGVFVDAFATFLLKEEMRDMPQTYGKPVFTPTTVANLLNIKNITRNGGNKKFVLLVLADHLRDVLCHVLIKGAKLIILPVLNNDH</sequence>
<dbReference type="AlphaFoldDB" id="A0A6G1EUY8"/>
<protein>
    <submittedName>
        <fullName evidence="1">Uncharacterized protein</fullName>
    </submittedName>
</protein>
<dbReference type="Proteomes" id="UP000479710">
    <property type="component" value="Unassembled WGS sequence"/>
</dbReference>